<keyword evidence="4" id="KW-1185">Reference proteome</keyword>
<dbReference type="AlphaFoldDB" id="A0AAV9V1C0"/>
<gene>
    <name evidence="3" type="ORF">TWF696_005295</name>
</gene>
<feature type="region of interest" description="Disordered" evidence="1">
    <location>
        <begin position="59"/>
        <end position="173"/>
    </location>
</feature>
<evidence type="ECO:0000256" key="2">
    <source>
        <dbReference type="SAM" id="Phobius"/>
    </source>
</evidence>
<feature type="compositionally biased region" description="Pro residues" evidence="1">
    <location>
        <begin position="112"/>
        <end position="123"/>
    </location>
</feature>
<feature type="compositionally biased region" description="Low complexity" evidence="1">
    <location>
        <begin position="143"/>
        <end position="159"/>
    </location>
</feature>
<organism evidence="3 4">
    <name type="scientific">Orbilia brochopaga</name>
    <dbReference type="NCBI Taxonomy" id="3140254"/>
    <lineage>
        <taxon>Eukaryota</taxon>
        <taxon>Fungi</taxon>
        <taxon>Dikarya</taxon>
        <taxon>Ascomycota</taxon>
        <taxon>Pezizomycotina</taxon>
        <taxon>Orbiliomycetes</taxon>
        <taxon>Orbiliales</taxon>
        <taxon>Orbiliaceae</taxon>
        <taxon>Orbilia</taxon>
    </lineage>
</organism>
<keyword evidence="2" id="KW-1133">Transmembrane helix</keyword>
<dbReference type="EMBL" id="JAVHNQ010000003">
    <property type="protein sequence ID" value="KAK6353325.1"/>
    <property type="molecule type" value="Genomic_DNA"/>
</dbReference>
<feature type="transmembrane region" description="Helical" evidence="2">
    <location>
        <begin position="204"/>
        <end position="224"/>
    </location>
</feature>
<feature type="compositionally biased region" description="Pro residues" evidence="1">
    <location>
        <begin position="92"/>
        <end position="104"/>
    </location>
</feature>
<evidence type="ECO:0000313" key="4">
    <source>
        <dbReference type="Proteomes" id="UP001375240"/>
    </source>
</evidence>
<keyword evidence="2" id="KW-0472">Membrane</keyword>
<evidence type="ECO:0000256" key="1">
    <source>
        <dbReference type="SAM" id="MobiDB-lite"/>
    </source>
</evidence>
<proteinExistence type="predicted"/>
<dbReference type="Proteomes" id="UP001375240">
    <property type="component" value="Unassembled WGS sequence"/>
</dbReference>
<sequence length="387" mass="40165">MEHAEYIANLPSEFNIISAGEGVHQNLSAMYINVDWIRIAGQGALPFLDDTYDHEIPDGGGSFLKAARQLPPPPSPPAAGSPPVNVGAAPPAGVPPPVALPPANPAAAPAQQPAPPTNQPPVNAPAAANPQPPSGWTAPSWMPAGAQAAADELADDPAPFGSDTADGEPRPVPINLGADFSASDKKISSNHGAVHVWNTGTGDLVAGIVALVIVASLAVVAIIMHKRRCRAIAAGKTFPQDGWDANAIAAMIAGSRAHPATITEGIPSHMTMAQNNSSTSSVGTRVHRSMLQSHIGQRMPKDRLHGRRSPRAMSRTGSDVRSERSPTAAIAAAAAAAASMRVPAGMSTAKERYYRSRAEKRERRARLLGRSGRVGDDVLGQSSVVRV</sequence>
<comment type="caution">
    <text evidence="3">The sequence shown here is derived from an EMBL/GenBank/DDBJ whole genome shotgun (WGS) entry which is preliminary data.</text>
</comment>
<evidence type="ECO:0000313" key="3">
    <source>
        <dbReference type="EMBL" id="KAK6353325.1"/>
    </source>
</evidence>
<feature type="compositionally biased region" description="Low complexity" evidence="1">
    <location>
        <begin position="81"/>
        <end position="91"/>
    </location>
</feature>
<reference evidence="3 4" key="1">
    <citation type="submission" date="2019-10" db="EMBL/GenBank/DDBJ databases">
        <authorList>
            <person name="Palmer J.M."/>
        </authorList>
    </citation>
    <scope>NUCLEOTIDE SEQUENCE [LARGE SCALE GENOMIC DNA]</scope>
    <source>
        <strain evidence="3 4">TWF696</strain>
    </source>
</reference>
<name>A0AAV9V1C0_9PEZI</name>
<protein>
    <submittedName>
        <fullName evidence="3">Uncharacterized protein</fullName>
    </submittedName>
</protein>
<feature type="region of interest" description="Disordered" evidence="1">
    <location>
        <begin position="295"/>
        <end position="326"/>
    </location>
</feature>
<keyword evidence="2" id="KW-0812">Transmembrane</keyword>
<feature type="compositionally biased region" description="Pro residues" evidence="1">
    <location>
        <begin position="70"/>
        <end position="80"/>
    </location>
</feature>
<accession>A0AAV9V1C0</accession>